<evidence type="ECO:0000256" key="1">
    <source>
        <dbReference type="ARBA" id="ARBA00010617"/>
    </source>
</evidence>
<protein>
    <submittedName>
        <fullName evidence="4">Uncharacterized protein</fullName>
    </submittedName>
</protein>
<keyword evidence="3" id="KW-0812">Transmembrane</keyword>
<keyword evidence="2" id="KW-0408">Iron</keyword>
<gene>
    <name evidence="4" type="ORF">VM1G_07082</name>
</gene>
<dbReference type="SMR" id="A0A194W5C3"/>
<sequence>MNMEMGPLSLVGVAPFAILILVLYSIIRYYGIFILETTIHHALNMFNPGTVLGGRTAPGPKWQFPNGHIIDKFMYGRIRSDEWRSKYGSVYRIWAGPHPEIVITTPELLRNFHSDGETHGKPKYSNLGWYLGQVLGSCIGLLEGDDWKQGRKLFDPPFTHSATTSRIDITDSTAKEFVDNLPSMVANVPDGDASSTAREKSDNTKTLSFPIVPAFQKYPFFLAASVIYGRMTRDEEHMLWTMAEKRLGLTPYLFIGGPYRYKSGSWVDRKAFGLLNDFRDQWIQYNKEIVQDRRLRGVKAPILSYWDAYEAGSINLENLMHTLDEMLMTNLDVTTHVVTWLITLVADNAEVKKELIEEIRDNLNDLHRYLAKSDSHLHRCFQEALRVRPPLIFSAGESASSVKNFDGILVKPGTMVLADVLAINVRNPFWGKDAESFNPSRFKTIRPSDLRYNLIAFGFNGRKCPGQYLGAQMSKALLAHLLLQYDVQTIKGRQGQSDYKTDESTWVPMADVTIQLTRRSLQPTSTEEI</sequence>
<accession>A0A194W5C3</accession>
<keyword evidence="2" id="KW-0479">Metal-binding</keyword>
<dbReference type="InterPro" id="IPR002401">
    <property type="entry name" value="Cyt_P450_E_grp-I"/>
</dbReference>
<dbReference type="Gene3D" id="1.10.630.10">
    <property type="entry name" value="Cytochrome P450"/>
    <property type="match status" value="1"/>
</dbReference>
<dbReference type="EMBL" id="CM003104">
    <property type="protein sequence ID" value="KUI71283.1"/>
    <property type="molecule type" value="Genomic_DNA"/>
</dbReference>
<proteinExistence type="inferred from homology"/>
<feature type="transmembrane region" description="Helical" evidence="3">
    <location>
        <begin position="6"/>
        <end position="27"/>
    </location>
</feature>
<dbReference type="CDD" id="cd20615">
    <property type="entry name" value="CYP_GliC-like"/>
    <property type="match status" value="1"/>
</dbReference>
<evidence type="ECO:0000313" key="5">
    <source>
        <dbReference type="Proteomes" id="UP000078559"/>
    </source>
</evidence>
<dbReference type="PRINTS" id="PR00463">
    <property type="entry name" value="EP450I"/>
</dbReference>
<dbReference type="Pfam" id="PF00067">
    <property type="entry name" value="p450"/>
    <property type="match status" value="1"/>
</dbReference>
<keyword evidence="5" id="KW-1185">Reference proteome</keyword>
<dbReference type="AlphaFoldDB" id="A0A194W5C3"/>
<organism evidence="4 5">
    <name type="scientific">Cytospora mali</name>
    <name type="common">Apple Valsa canker fungus</name>
    <name type="synonym">Valsa mali</name>
    <dbReference type="NCBI Taxonomy" id="578113"/>
    <lineage>
        <taxon>Eukaryota</taxon>
        <taxon>Fungi</taxon>
        <taxon>Dikarya</taxon>
        <taxon>Ascomycota</taxon>
        <taxon>Pezizomycotina</taxon>
        <taxon>Sordariomycetes</taxon>
        <taxon>Sordariomycetidae</taxon>
        <taxon>Diaporthales</taxon>
        <taxon>Cytosporaceae</taxon>
        <taxon>Cytospora</taxon>
    </lineage>
</organism>
<evidence type="ECO:0000256" key="3">
    <source>
        <dbReference type="SAM" id="Phobius"/>
    </source>
</evidence>
<dbReference type="GO" id="GO:0016705">
    <property type="term" value="F:oxidoreductase activity, acting on paired donors, with incorporation or reduction of molecular oxygen"/>
    <property type="evidence" value="ECO:0007669"/>
    <property type="project" value="InterPro"/>
</dbReference>
<dbReference type="InterPro" id="IPR050196">
    <property type="entry name" value="Cytochrome_P450_Monoox"/>
</dbReference>
<dbReference type="PANTHER" id="PTHR24291">
    <property type="entry name" value="CYTOCHROME P450 FAMILY 4"/>
    <property type="match status" value="1"/>
</dbReference>
<comment type="cofactor">
    <cofactor evidence="2">
        <name>heme</name>
        <dbReference type="ChEBI" id="CHEBI:30413"/>
    </cofactor>
</comment>
<dbReference type="OrthoDB" id="2789670at2759"/>
<dbReference type="PANTHER" id="PTHR24291:SF167">
    <property type="entry name" value="CYTOCHROME P450 MONOOXYGENASE GLIC"/>
    <property type="match status" value="1"/>
</dbReference>
<evidence type="ECO:0000313" key="4">
    <source>
        <dbReference type="EMBL" id="KUI71283.1"/>
    </source>
</evidence>
<dbReference type="GO" id="GO:0005506">
    <property type="term" value="F:iron ion binding"/>
    <property type="evidence" value="ECO:0007669"/>
    <property type="project" value="InterPro"/>
</dbReference>
<keyword evidence="2" id="KW-0349">Heme</keyword>
<keyword evidence="3" id="KW-0472">Membrane</keyword>
<dbReference type="InterPro" id="IPR036396">
    <property type="entry name" value="Cyt_P450_sf"/>
</dbReference>
<keyword evidence="3" id="KW-1133">Transmembrane helix</keyword>
<dbReference type="Proteomes" id="UP000078559">
    <property type="component" value="Chromosome 7"/>
</dbReference>
<feature type="binding site" description="axial binding residue" evidence="2">
    <location>
        <position position="464"/>
    </location>
    <ligand>
        <name>heme</name>
        <dbReference type="ChEBI" id="CHEBI:30413"/>
    </ligand>
    <ligandPart>
        <name>Fe</name>
        <dbReference type="ChEBI" id="CHEBI:18248"/>
    </ligandPart>
</feature>
<dbReference type="SUPFAM" id="SSF48264">
    <property type="entry name" value="Cytochrome P450"/>
    <property type="match status" value="1"/>
</dbReference>
<dbReference type="InterPro" id="IPR001128">
    <property type="entry name" value="Cyt_P450"/>
</dbReference>
<dbReference type="GO" id="GO:0020037">
    <property type="term" value="F:heme binding"/>
    <property type="evidence" value="ECO:0007669"/>
    <property type="project" value="InterPro"/>
</dbReference>
<comment type="similarity">
    <text evidence="1">Belongs to the cytochrome P450 family.</text>
</comment>
<reference evidence="4" key="1">
    <citation type="submission" date="2014-12" db="EMBL/GenBank/DDBJ databases">
        <title>Genome Sequence of Valsa Canker Pathogens Uncovers a Specific Adaption of Colonization on Woody Bark.</title>
        <authorList>
            <person name="Yin Z."/>
            <person name="Liu H."/>
            <person name="Gao X."/>
            <person name="Li Z."/>
            <person name="Song N."/>
            <person name="Ke X."/>
            <person name="Dai Q."/>
            <person name="Wu Y."/>
            <person name="Sun Y."/>
            <person name="Xu J.-R."/>
            <person name="Kang Z.K."/>
            <person name="Wang L."/>
            <person name="Huang L."/>
        </authorList>
    </citation>
    <scope>NUCLEOTIDE SEQUENCE [LARGE SCALE GENOMIC DNA]</scope>
    <source>
        <strain evidence="4">03-8</strain>
    </source>
</reference>
<dbReference type="GO" id="GO:0004497">
    <property type="term" value="F:monooxygenase activity"/>
    <property type="evidence" value="ECO:0007669"/>
    <property type="project" value="InterPro"/>
</dbReference>
<evidence type="ECO:0000256" key="2">
    <source>
        <dbReference type="PIRSR" id="PIRSR602401-1"/>
    </source>
</evidence>
<name>A0A194W5C3_CYTMA</name>